<protein>
    <recommendedName>
        <fullName evidence="6">Apoptosis inhibitor 5</fullName>
    </recommendedName>
</protein>
<proteinExistence type="inferred from homology"/>
<comment type="similarity">
    <text evidence="1">Belongs to the API5 family.</text>
</comment>
<reference evidence="4" key="1">
    <citation type="submission" date="2023-03" db="EMBL/GenBank/DDBJ databases">
        <title>Chromosome-scale reference genome and RAD-based genetic map of yellow starthistle (Centaurea solstitialis) reveal putative structural variation and QTLs associated with invader traits.</title>
        <authorList>
            <person name="Reatini B."/>
            <person name="Cang F.A."/>
            <person name="Jiang Q."/>
            <person name="Mckibben M.T.W."/>
            <person name="Barker M.S."/>
            <person name="Rieseberg L.H."/>
            <person name="Dlugosch K.M."/>
        </authorList>
    </citation>
    <scope>NUCLEOTIDE SEQUENCE</scope>
    <source>
        <strain evidence="4">CAN-66</strain>
        <tissue evidence="4">Leaf</tissue>
    </source>
</reference>
<evidence type="ECO:0000256" key="2">
    <source>
        <dbReference type="ARBA" id="ARBA00022703"/>
    </source>
</evidence>
<dbReference type="CDD" id="cd09272">
    <property type="entry name" value="RNase_HI_RT_Ty1"/>
    <property type="match status" value="1"/>
</dbReference>
<dbReference type="SUPFAM" id="SSF48371">
    <property type="entry name" value="ARM repeat"/>
    <property type="match status" value="1"/>
</dbReference>
<dbReference type="PANTHER" id="PTHR12758">
    <property type="entry name" value="APOPTOSIS INHIBITOR 5-RELATED"/>
    <property type="match status" value="1"/>
</dbReference>
<sequence>MHQMDVKIDLLNEDLEEIYMEQPKEFVAQGDDKMIRSTKDMLKSKFDMKGMGLSYVILGIKITRTQNSLVLDLAYAVSKLSRYTSNASVEYWRSITRLLRYLRYTRECGLHYGRYPTVIKGYSNVNWISDIKDSRSTSGYVFTLGSATISWKSSKKTIIARSTMESEFFALDKCGEKVEKPHPEDWRSQDLGSKGQPSCMNVESHCGGKKWGRFEGNYWGYIPKAFSEPGSVHDHNEHDYEDFTMSGRILCEVSMAEASNDAKDIEKLYVYGERLSEAKDKSQNVEDYKSIIEAARSSSVKARQLAAQLIPRFFKFFPGLSMSAVDAHLDLCEAEELGGYEEATSSLDYGPFSLGIRVQAIRGLPLFCKDTPEHISKIVDILAQLLIAEENVERDAVHKALMSLLRQDVKASLTALFKHIENVDEPVTDENLRERTLIFIRDKVFPLKSELLKPQEQMERHITDLIKKSLQDVTGAEFKMFMDFLKSLSIFGEKAPTECVQELVEIIEGQADLDAQFSRGASSSKFLNYLNKHILPVFDKLPEERKVDLLKNLAESSSYSAPQDSRQILPSVVQLLKKYMPLRKTGEEMNFTYVECLLYTFHHLANKAPNATNSLCGYKIVTGQPSDRLGEDFTEFYKDFSERLTCVEDLTKATMKKLMQGMGQQNKTTGTAISNEEMARIKIQKQNATTGLRTCNNILAMAQPLHSKAPSFIGDKRINLSWNEAVKAVAPTNTTGGKRPGNPLNGSGNQANKRGRGGGNQLVDRAFEGLAYGGRGGSRGGQGRGGWGRRGRGRGRGYY</sequence>
<dbReference type="InterPro" id="IPR008383">
    <property type="entry name" value="API5"/>
</dbReference>
<dbReference type="Pfam" id="PF05918">
    <property type="entry name" value="API5"/>
    <property type="match status" value="1"/>
</dbReference>
<dbReference type="PANTHER" id="PTHR12758:SF19">
    <property type="entry name" value="APOPTOSIS INHIBITOR 5"/>
    <property type="match status" value="1"/>
</dbReference>
<gene>
    <name evidence="4" type="ORF">OSB04_001971</name>
</gene>
<feature type="compositionally biased region" description="Basic residues" evidence="3">
    <location>
        <begin position="787"/>
        <end position="799"/>
    </location>
</feature>
<comment type="caution">
    <text evidence="4">The sequence shown here is derived from an EMBL/GenBank/DDBJ whole genome shotgun (WGS) entry which is preliminary data.</text>
</comment>
<name>A0AA38U3Q4_9ASTR</name>
<keyword evidence="2" id="KW-0053">Apoptosis</keyword>
<feature type="compositionally biased region" description="Gly residues" evidence="3">
    <location>
        <begin position="771"/>
        <end position="786"/>
    </location>
</feature>
<evidence type="ECO:0000313" key="4">
    <source>
        <dbReference type="EMBL" id="KAJ9566005.1"/>
    </source>
</evidence>
<evidence type="ECO:0000256" key="3">
    <source>
        <dbReference type="SAM" id="MobiDB-lite"/>
    </source>
</evidence>
<dbReference type="AlphaFoldDB" id="A0AA38U3Q4"/>
<dbReference type="EMBL" id="JARYMX010000001">
    <property type="protein sequence ID" value="KAJ9566005.1"/>
    <property type="molecule type" value="Genomic_DNA"/>
</dbReference>
<evidence type="ECO:0000256" key="1">
    <source>
        <dbReference type="ARBA" id="ARBA00009515"/>
    </source>
</evidence>
<dbReference type="GO" id="GO:0003729">
    <property type="term" value="F:mRNA binding"/>
    <property type="evidence" value="ECO:0007669"/>
    <property type="project" value="TreeGrafter"/>
</dbReference>
<feature type="region of interest" description="Disordered" evidence="3">
    <location>
        <begin position="731"/>
        <end position="799"/>
    </location>
</feature>
<evidence type="ECO:0008006" key="6">
    <source>
        <dbReference type="Google" id="ProtNLM"/>
    </source>
</evidence>
<dbReference type="GO" id="GO:0005634">
    <property type="term" value="C:nucleus"/>
    <property type="evidence" value="ECO:0007669"/>
    <property type="project" value="TreeGrafter"/>
</dbReference>
<dbReference type="InterPro" id="IPR016024">
    <property type="entry name" value="ARM-type_fold"/>
</dbReference>
<organism evidence="4 5">
    <name type="scientific">Centaurea solstitialis</name>
    <name type="common">yellow star-thistle</name>
    <dbReference type="NCBI Taxonomy" id="347529"/>
    <lineage>
        <taxon>Eukaryota</taxon>
        <taxon>Viridiplantae</taxon>
        <taxon>Streptophyta</taxon>
        <taxon>Embryophyta</taxon>
        <taxon>Tracheophyta</taxon>
        <taxon>Spermatophyta</taxon>
        <taxon>Magnoliopsida</taxon>
        <taxon>eudicotyledons</taxon>
        <taxon>Gunneridae</taxon>
        <taxon>Pentapetalae</taxon>
        <taxon>asterids</taxon>
        <taxon>campanulids</taxon>
        <taxon>Asterales</taxon>
        <taxon>Asteraceae</taxon>
        <taxon>Carduoideae</taxon>
        <taxon>Cardueae</taxon>
        <taxon>Centaureinae</taxon>
        <taxon>Centaurea</taxon>
    </lineage>
</organism>
<keyword evidence="5" id="KW-1185">Reference proteome</keyword>
<dbReference type="Proteomes" id="UP001172457">
    <property type="component" value="Chromosome 1"/>
</dbReference>
<evidence type="ECO:0000313" key="5">
    <source>
        <dbReference type="Proteomes" id="UP001172457"/>
    </source>
</evidence>
<accession>A0AA38U3Q4</accession>
<dbReference type="GO" id="GO:0043067">
    <property type="term" value="P:regulation of programmed cell death"/>
    <property type="evidence" value="ECO:0007669"/>
    <property type="project" value="TreeGrafter"/>
</dbReference>